<proteinExistence type="predicted"/>
<evidence type="ECO:0000313" key="2">
    <source>
        <dbReference type="Proteomes" id="UP000237000"/>
    </source>
</evidence>
<accession>A0A2P5ALV1</accession>
<comment type="caution">
    <text evidence="1">The sequence shown here is derived from an EMBL/GenBank/DDBJ whole genome shotgun (WGS) entry which is preliminary data.</text>
</comment>
<protein>
    <submittedName>
        <fullName evidence="1">Uncharacterized protein</fullName>
    </submittedName>
</protein>
<evidence type="ECO:0000313" key="1">
    <source>
        <dbReference type="EMBL" id="PON37525.1"/>
    </source>
</evidence>
<dbReference type="InParanoid" id="A0A2P5ALV1"/>
<organism evidence="1 2">
    <name type="scientific">Trema orientale</name>
    <name type="common">Charcoal tree</name>
    <name type="synonym">Celtis orientalis</name>
    <dbReference type="NCBI Taxonomy" id="63057"/>
    <lineage>
        <taxon>Eukaryota</taxon>
        <taxon>Viridiplantae</taxon>
        <taxon>Streptophyta</taxon>
        <taxon>Embryophyta</taxon>
        <taxon>Tracheophyta</taxon>
        <taxon>Spermatophyta</taxon>
        <taxon>Magnoliopsida</taxon>
        <taxon>eudicotyledons</taxon>
        <taxon>Gunneridae</taxon>
        <taxon>Pentapetalae</taxon>
        <taxon>rosids</taxon>
        <taxon>fabids</taxon>
        <taxon>Rosales</taxon>
        <taxon>Cannabaceae</taxon>
        <taxon>Trema</taxon>
    </lineage>
</organism>
<gene>
    <name evidence="1" type="ORF">TorRG33x02_347230</name>
</gene>
<reference evidence="2" key="1">
    <citation type="submission" date="2016-06" db="EMBL/GenBank/DDBJ databases">
        <title>Parallel loss of symbiosis genes in relatives of nitrogen-fixing non-legume Parasponia.</title>
        <authorList>
            <person name="Van Velzen R."/>
            <person name="Holmer R."/>
            <person name="Bu F."/>
            <person name="Rutten L."/>
            <person name="Van Zeijl A."/>
            <person name="Liu W."/>
            <person name="Santuari L."/>
            <person name="Cao Q."/>
            <person name="Sharma T."/>
            <person name="Shen D."/>
            <person name="Roswanjaya Y."/>
            <person name="Wardhani T."/>
            <person name="Kalhor M.S."/>
            <person name="Jansen J."/>
            <person name="Van den Hoogen J."/>
            <person name="Gungor B."/>
            <person name="Hartog M."/>
            <person name="Hontelez J."/>
            <person name="Verver J."/>
            <person name="Yang W.-C."/>
            <person name="Schijlen E."/>
            <person name="Repin R."/>
            <person name="Schilthuizen M."/>
            <person name="Schranz E."/>
            <person name="Heidstra R."/>
            <person name="Miyata K."/>
            <person name="Fedorova E."/>
            <person name="Kohlen W."/>
            <person name="Bisseling T."/>
            <person name="Smit S."/>
            <person name="Geurts R."/>
        </authorList>
    </citation>
    <scope>NUCLEOTIDE SEQUENCE [LARGE SCALE GENOMIC DNA]</scope>
    <source>
        <strain evidence="2">cv. RG33-2</strain>
    </source>
</reference>
<dbReference type="AlphaFoldDB" id="A0A2P5ALV1"/>
<name>A0A2P5ALV1_TREOI</name>
<dbReference type="EMBL" id="JXTC01000786">
    <property type="protein sequence ID" value="PON37525.1"/>
    <property type="molecule type" value="Genomic_DNA"/>
</dbReference>
<dbReference type="Proteomes" id="UP000237000">
    <property type="component" value="Unassembled WGS sequence"/>
</dbReference>
<keyword evidence="2" id="KW-1185">Reference proteome</keyword>
<sequence length="103" mass="11198">MLVLWQARVADGNAQQLDQRNRPQAAAVSRSSSSCLGHATVAREGWRDVVRSWAGDCSKFQSCFDADSGGFDPQSDAVRASARALEKYSVSHELHHNQVPGLS</sequence>